<dbReference type="Proteomes" id="UP000239522">
    <property type="component" value="Unassembled WGS sequence"/>
</dbReference>
<comment type="caution">
    <text evidence="2">The sequence shown here is derived from an EMBL/GenBank/DDBJ whole genome shotgun (WGS) entry which is preliminary data.</text>
</comment>
<evidence type="ECO:0000256" key="1">
    <source>
        <dbReference type="SAM" id="MobiDB-lite"/>
    </source>
</evidence>
<evidence type="ECO:0008006" key="4">
    <source>
        <dbReference type="Google" id="ProtNLM"/>
    </source>
</evidence>
<organism evidence="2 3">
    <name type="scientific">Polaribacter filamentus</name>
    <dbReference type="NCBI Taxonomy" id="53483"/>
    <lineage>
        <taxon>Bacteria</taxon>
        <taxon>Pseudomonadati</taxon>
        <taxon>Bacteroidota</taxon>
        <taxon>Flavobacteriia</taxon>
        <taxon>Flavobacteriales</taxon>
        <taxon>Flavobacteriaceae</taxon>
    </lineage>
</organism>
<gene>
    <name evidence="2" type="ORF">BST83_00340</name>
</gene>
<name>A0A2S7L1Z7_9FLAO</name>
<feature type="compositionally biased region" description="Basic residues" evidence="1">
    <location>
        <begin position="123"/>
        <end position="135"/>
    </location>
</feature>
<evidence type="ECO:0000313" key="3">
    <source>
        <dbReference type="Proteomes" id="UP000239522"/>
    </source>
</evidence>
<feature type="region of interest" description="Disordered" evidence="1">
    <location>
        <begin position="62"/>
        <end position="135"/>
    </location>
</feature>
<dbReference type="OrthoDB" id="1202676at2"/>
<dbReference type="EMBL" id="MQUA01000004">
    <property type="protein sequence ID" value="PQB08856.1"/>
    <property type="molecule type" value="Genomic_DNA"/>
</dbReference>
<reference evidence="2 3" key="1">
    <citation type="submission" date="2016-11" db="EMBL/GenBank/DDBJ databases">
        <title>Trade-off between light-utilization and light-protection in marine flavobacteria.</title>
        <authorList>
            <person name="Kumagai Y."/>
        </authorList>
    </citation>
    <scope>NUCLEOTIDE SEQUENCE [LARGE SCALE GENOMIC DNA]</scope>
    <source>
        <strain evidence="2 3">ATCC 700397</strain>
    </source>
</reference>
<dbReference type="RefSeq" id="WP_146092074.1">
    <property type="nucleotide sequence ID" value="NZ_MQUA01000004.1"/>
</dbReference>
<dbReference type="AlphaFoldDB" id="A0A2S7L1Z7"/>
<evidence type="ECO:0000313" key="2">
    <source>
        <dbReference type="EMBL" id="PQB08856.1"/>
    </source>
</evidence>
<keyword evidence="3" id="KW-1185">Reference proteome</keyword>
<protein>
    <recommendedName>
        <fullName evidence="4">DUF4890 domain-containing protein</fullName>
    </recommendedName>
</protein>
<proteinExistence type="predicted"/>
<accession>A0A2S7L1Z7</accession>
<sequence>MKKLITILVLVFAFTLTTEAQKKGKKNQVDKMLLKMTTNLSLTIAQQNDIKPLLEVQIAERKMMADKRKEQENSGEKPSKEASKKMKEDRKEKESDMDAKMASILDASQLEKYNLQKEEMKNKKGMNSKKKKDNQ</sequence>
<feature type="compositionally biased region" description="Basic and acidic residues" evidence="1">
    <location>
        <begin position="62"/>
        <end position="99"/>
    </location>
</feature>